<evidence type="ECO:0000259" key="7">
    <source>
        <dbReference type="PROSITE" id="PS50172"/>
    </source>
</evidence>
<dbReference type="InterPro" id="IPR023214">
    <property type="entry name" value="HAD_sf"/>
</dbReference>
<keyword evidence="2 6" id="KW-0378">Hydrolase</keyword>
<dbReference type="Pfam" id="PF03031">
    <property type="entry name" value="NIF"/>
    <property type="match status" value="1"/>
</dbReference>
<reference evidence="9" key="1">
    <citation type="submission" date="2023-06" db="EMBL/GenBank/DDBJ databases">
        <title>Genomic analysis of the entomopathogenic nematode Steinernema hermaphroditum.</title>
        <authorList>
            <person name="Schwarz E.M."/>
            <person name="Heppert J.K."/>
            <person name="Baniya A."/>
            <person name="Schwartz H.T."/>
            <person name="Tan C.-H."/>
            <person name="Antoshechkin I."/>
            <person name="Sternberg P.W."/>
            <person name="Goodrich-Blair H."/>
            <person name="Dillman A.R."/>
        </authorList>
    </citation>
    <scope>NUCLEOTIDE SEQUENCE</scope>
    <source>
        <strain evidence="9">PS9179</strain>
        <tissue evidence="9">Whole animal</tissue>
    </source>
</reference>
<evidence type="ECO:0000256" key="2">
    <source>
        <dbReference type="ARBA" id="ARBA00022801"/>
    </source>
</evidence>
<gene>
    <name evidence="9" type="ORF">QR680_007957</name>
</gene>
<comment type="catalytic activity">
    <reaction evidence="5 6">
        <text>O-phospho-L-threonyl-[protein] + H2O = L-threonyl-[protein] + phosphate</text>
        <dbReference type="Rhea" id="RHEA:47004"/>
        <dbReference type="Rhea" id="RHEA-COMP:11060"/>
        <dbReference type="Rhea" id="RHEA-COMP:11605"/>
        <dbReference type="ChEBI" id="CHEBI:15377"/>
        <dbReference type="ChEBI" id="CHEBI:30013"/>
        <dbReference type="ChEBI" id="CHEBI:43474"/>
        <dbReference type="ChEBI" id="CHEBI:61977"/>
        <dbReference type="EC" id="3.1.3.16"/>
    </reaction>
</comment>
<dbReference type="InterPro" id="IPR001357">
    <property type="entry name" value="BRCT_dom"/>
</dbReference>
<dbReference type="Pfam" id="PF00533">
    <property type="entry name" value="BRCT"/>
    <property type="match status" value="1"/>
</dbReference>
<dbReference type="NCBIfam" id="TIGR02250">
    <property type="entry name" value="FCP1_euk"/>
    <property type="match status" value="1"/>
</dbReference>
<evidence type="ECO:0000256" key="1">
    <source>
        <dbReference type="ARBA" id="ARBA00004123"/>
    </source>
</evidence>
<protein>
    <recommendedName>
        <fullName evidence="6">RNA polymerase II subunit A C-terminal domain phosphatase</fullName>
        <ecNumber evidence="6">3.1.3.16</ecNumber>
    </recommendedName>
</protein>
<sequence length="398" mass="46229">MARSSCAHDIVIREMCAECGQDLRDREEASLRASMGHRMPDLKVFDGLANKLAMKDRSNLLRRKKLVLLVDLDQTVIHTTNHPYNGCPQDDIFTYKLGNWSYTTKIRPHCKEFLENISQYYEMHVVTFGERSYADVIVSHIDPEKKYFGDRILSRDELIHKHKKTENLKLLFPCGEELIAIIDDRKDVWEDMDNLVHVKPYKFFKEVGDINAPGVKQPLVADYRGAGQTENNPQDDDRFLEMTERILIDAHERFYSHYEETCEIPDMKDIIAEMRREVLAGVKVVLSGIVPQGEDPRRSSIYQHLRRFGAIVQGRVSSETTVVIGRQWGTQKIHEAHRRAIPVVDTKWIGQAAKQWSMPAFDDFALPRKRTSREIADRNGSCEKPLFKEFVEKRIKIW</sequence>
<evidence type="ECO:0000313" key="10">
    <source>
        <dbReference type="Proteomes" id="UP001175271"/>
    </source>
</evidence>
<dbReference type="PANTHER" id="PTHR23081">
    <property type="entry name" value="RNA POLYMERASE II CTD PHOSPHATASE"/>
    <property type="match status" value="1"/>
</dbReference>
<dbReference type="PROSITE" id="PS50172">
    <property type="entry name" value="BRCT"/>
    <property type="match status" value="1"/>
</dbReference>
<dbReference type="EC" id="3.1.3.16" evidence="6"/>
<dbReference type="PANTHER" id="PTHR23081:SF36">
    <property type="entry name" value="RNA POLYMERASE II SUBUNIT A C-TERMINAL DOMAIN PHOSPHATASE"/>
    <property type="match status" value="1"/>
</dbReference>
<evidence type="ECO:0000313" key="9">
    <source>
        <dbReference type="EMBL" id="KAK0423082.1"/>
    </source>
</evidence>
<dbReference type="InterPro" id="IPR036412">
    <property type="entry name" value="HAD-like_sf"/>
</dbReference>
<proteinExistence type="predicted"/>
<evidence type="ECO:0000259" key="8">
    <source>
        <dbReference type="PROSITE" id="PS50969"/>
    </source>
</evidence>
<dbReference type="Gene3D" id="3.40.50.1000">
    <property type="entry name" value="HAD superfamily/HAD-like"/>
    <property type="match status" value="1"/>
</dbReference>
<comment type="caution">
    <text evidence="9">The sequence shown here is derived from an EMBL/GenBank/DDBJ whole genome shotgun (WGS) entry which is preliminary data.</text>
</comment>
<dbReference type="Gene3D" id="1.10.287.10">
    <property type="entry name" value="S15/NS1, RNA-binding"/>
    <property type="match status" value="1"/>
</dbReference>
<comment type="catalytic activity">
    <reaction evidence="4 6">
        <text>O-phospho-L-seryl-[protein] + H2O = L-seryl-[protein] + phosphate</text>
        <dbReference type="Rhea" id="RHEA:20629"/>
        <dbReference type="Rhea" id="RHEA-COMP:9863"/>
        <dbReference type="Rhea" id="RHEA-COMP:11604"/>
        <dbReference type="ChEBI" id="CHEBI:15377"/>
        <dbReference type="ChEBI" id="CHEBI:29999"/>
        <dbReference type="ChEBI" id="CHEBI:43474"/>
        <dbReference type="ChEBI" id="CHEBI:83421"/>
        <dbReference type="EC" id="3.1.3.16"/>
    </reaction>
</comment>
<keyword evidence="10" id="KW-1185">Reference proteome</keyword>
<dbReference type="InterPro" id="IPR039189">
    <property type="entry name" value="Fcp1"/>
</dbReference>
<keyword evidence="3 6" id="KW-0539">Nucleus</keyword>
<accession>A0AA39IET2</accession>
<name>A0AA39IET2_9BILA</name>
<evidence type="ECO:0000256" key="6">
    <source>
        <dbReference type="RuleBase" id="RU366066"/>
    </source>
</evidence>
<dbReference type="EMBL" id="JAUCMV010000001">
    <property type="protein sequence ID" value="KAK0423082.1"/>
    <property type="molecule type" value="Genomic_DNA"/>
</dbReference>
<dbReference type="PROSITE" id="PS50969">
    <property type="entry name" value="FCP1"/>
    <property type="match status" value="1"/>
</dbReference>
<dbReference type="InterPro" id="IPR004274">
    <property type="entry name" value="FCP1_dom"/>
</dbReference>
<dbReference type="SMART" id="SM00577">
    <property type="entry name" value="CPDc"/>
    <property type="match status" value="1"/>
</dbReference>
<feature type="domain" description="FCP1 homology" evidence="8">
    <location>
        <begin position="61"/>
        <end position="222"/>
    </location>
</feature>
<dbReference type="InterPro" id="IPR011947">
    <property type="entry name" value="FCP1_euk"/>
</dbReference>
<dbReference type="CDD" id="cd07521">
    <property type="entry name" value="HAD_FCP1-like"/>
    <property type="match status" value="1"/>
</dbReference>
<comment type="function">
    <text evidence="6">This promotes the activity of RNA polymerase II.</text>
</comment>
<dbReference type="Proteomes" id="UP001175271">
    <property type="component" value="Unassembled WGS sequence"/>
</dbReference>
<dbReference type="SUPFAM" id="SSF52113">
    <property type="entry name" value="BRCT domain"/>
    <property type="match status" value="1"/>
</dbReference>
<evidence type="ECO:0000256" key="4">
    <source>
        <dbReference type="ARBA" id="ARBA00047761"/>
    </source>
</evidence>
<organism evidence="9 10">
    <name type="scientific">Steinernema hermaphroditum</name>
    <dbReference type="NCBI Taxonomy" id="289476"/>
    <lineage>
        <taxon>Eukaryota</taxon>
        <taxon>Metazoa</taxon>
        <taxon>Ecdysozoa</taxon>
        <taxon>Nematoda</taxon>
        <taxon>Chromadorea</taxon>
        <taxon>Rhabditida</taxon>
        <taxon>Tylenchina</taxon>
        <taxon>Panagrolaimomorpha</taxon>
        <taxon>Strongyloidoidea</taxon>
        <taxon>Steinernematidae</taxon>
        <taxon>Steinernema</taxon>
    </lineage>
</organism>
<dbReference type="GO" id="GO:0005634">
    <property type="term" value="C:nucleus"/>
    <property type="evidence" value="ECO:0007669"/>
    <property type="project" value="UniProtKB-SubCell"/>
</dbReference>
<dbReference type="Gene3D" id="3.40.50.10190">
    <property type="entry name" value="BRCT domain"/>
    <property type="match status" value="1"/>
</dbReference>
<comment type="subcellular location">
    <subcellularLocation>
        <location evidence="1 6">Nucleus</location>
    </subcellularLocation>
</comment>
<dbReference type="AlphaFoldDB" id="A0AA39IET2"/>
<dbReference type="CDD" id="cd17729">
    <property type="entry name" value="BRCT_CTDP1"/>
    <property type="match status" value="1"/>
</dbReference>
<evidence type="ECO:0000256" key="3">
    <source>
        <dbReference type="ARBA" id="ARBA00023242"/>
    </source>
</evidence>
<dbReference type="SMART" id="SM00292">
    <property type="entry name" value="BRCT"/>
    <property type="match status" value="1"/>
</dbReference>
<dbReference type="InterPro" id="IPR036420">
    <property type="entry name" value="BRCT_dom_sf"/>
</dbReference>
<dbReference type="SUPFAM" id="SSF56784">
    <property type="entry name" value="HAD-like"/>
    <property type="match status" value="1"/>
</dbReference>
<dbReference type="GO" id="GO:0008420">
    <property type="term" value="F:RNA polymerase II CTD heptapeptide repeat phosphatase activity"/>
    <property type="evidence" value="ECO:0007669"/>
    <property type="project" value="UniProtKB-UniRule"/>
</dbReference>
<feature type="domain" description="BRCT" evidence="7">
    <location>
        <begin position="274"/>
        <end position="366"/>
    </location>
</feature>
<evidence type="ECO:0000256" key="5">
    <source>
        <dbReference type="ARBA" id="ARBA00048336"/>
    </source>
</evidence>